<dbReference type="PANTHER" id="PTHR46797">
    <property type="entry name" value="HTH-TYPE TRANSCRIPTIONAL REGULATOR"/>
    <property type="match status" value="1"/>
</dbReference>
<reference evidence="3" key="1">
    <citation type="journal article" date="2014" name="Int. J. Syst. Evol. Microbiol.">
        <title>Complete genome sequence of Corynebacterium casei LMG S-19264T (=DSM 44701T), isolated from a smear-ripened cheese.</title>
        <authorList>
            <consortium name="US DOE Joint Genome Institute (JGI-PGF)"/>
            <person name="Walter F."/>
            <person name="Albersmeier A."/>
            <person name="Kalinowski J."/>
            <person name="Ruckert C."/>
        </authorList>
    </citation>
    <scope>NUCLEOTIDE SEQUENCE</scope>
    <source>
        <strain evidence="3">VKM Ac-1401</strain>
    </source>
</reference>
<name>A0A9W6HB56_9MICO</name>
<dbReference type="GO" id="GO:0003700">
    <property type="term" value="F:DNA-binding transcription factor activity"/>
    <property type="evidence" value="ECO:0007669"/>
    <property type="project" value="TreeGrafter"/>
</dbReference>
<reference evidence="3" key="2">
    <citation type="submission" date="2023-01" db="EMBL/GenBank/DDBJ databases">
        <authorList>
            <person name="Sun Q."/>
            <person name="Evtushenko L."/>
        </authorList>
    </citation>
    <scope>NUCLEOTIDE SEQUENCE</scope>
    <source>
        <strain evidence="3">VKM Ac-1401</strain>
    </source>
</reference>
<dbReference type="CDD" id="cd02209">
    <property type="entry name" value="cupin_XRE_C"/>
    <property type="match status" value="1"/>
</dbReference>
<evidence type="ECO:0000256" key="1">
    <source>
        <dbReference type="ARBA" id="ARBA00023125"/>
    </source>
</evidence>
<dbReference type="AlphaFoldDB" id="A0A9W6HB56"/>
<proteinExistence type="predicted"/>
<keyword evidence="1" id="KW-0238">DNA-binding</keyword>
<dbReference type="PROSITE" id="PS50943">
    <property type="entry name" value="HTH_CROC1"/>
    <property type="match status" value="1"/>
</dbReference>
<dbReference type="GO" id="GO:0005829">
    <property type="term" value="C:cytosol"/>
    <property type="evidence" value="ECO:0007669"/>
    <property type="project" value="TreeGrafter"/>
</dbReference>
<protein>
    <recommendedName>
        <fullName evidence="2">HTH cro/C1-type domain-containing protein</fullName>
    </recommendedName>
</protein>
<dbReference type="PANTHER" id="PTHR46797:SF1">
    <property type="entry name" value="METHYLPHOSPHONATE SYNTHASE"/>
    <property type="match status" value="1"/>
</dbReference>
<dbReference type="Pfam" id="PF01381">
    <property type="entry name" value="HTH_3"/>
    <property type="match status" value="1"/>
</dbReference>
<dbReference type="Proteomes" id="UP001142372">
    <property type="component" value="Unassembled WGS sequence"/>
</dbReference>
<dbReference type="EMBL" id="BSEN01000012">
    <property type="protein sequence ID" value="GLJ76870.1"/>
    <property type="molecule type" value="Genomic_DNA"/>
</dbReference>
<dbReference type="InterPro" id="IPR014710">
    <property type="entry name" value="RmlC-like_jellyroll"/>
</dbReference>
<sequence length="199" mass="21612">MTDDIREVLATAGARIRAIRESRALTLSAAAEASGISTSTLSRLESGSRRATLELLLPLARLYRVPLDDLVGAPATGDPRVHPRPVLRNGVTTIPLSRSGGEWSAFKQILPPRPDAEYTQRVHEGWDWLYVISGRLKLWLGDETFVLEEGEAADFDTRTPHAFGNPGPGVLEVLCLFNSQGQRMHVRAAAPPLTQGAPA</sequence>
<dbReference type="Pfam" id="PF07883">
    <property type="entry name" value="Cupin_2"/>
    <property type="match status" value="1"/>
</dbReference>
<dbReference type="InterPro" id="IPR011051">
    <property type="entry name" value="RmlC_Cupin_sf"/>
</dbReference>
<evidence type="ECO:0000313" key="4">
    <source>
        <dbReference type="Proteomes" id="UP001142372"/>
    </source>
</evidence>
<feature type="domain" description="HTH cro/C1-type" evidence="2">
    <location>
        <begin position="16"/>
        <end position="70"/>
    </location>
</feature>
<evidence type="ECO:0000259" key="2">
    <source>
        <dbReference type="PROSITE" id="PS50943"/>
    </source>
</evidence>
<dbReference type="CDD" id="cd00093">
    <property type="entry name" value="HTH_XRE"/>
    <property type="match status" value="1"/>
</dbReference>
<dbReference type="GO" id="GO:0003677">
    <property type="term" value="F:DNA binding"/>
    <property type="evidence" value="ECO:0007669"/>
    <property type="project" value="UniProtKB-KW"/>
</dbReference>
<dbReference type="InterPro" id="IPR013096">
    <property type="entry name" value="Cupin_2"/>
</dbReference>
<organism evidence="3 4">
    <name type="scientific">Leifsonia poae</name>
    <dbReference type="NCBI Taxonomy" id="110933"/>
    <lineage>
        <taxon>Bacteria</taxon>
        <taxon>Bacillati</taxon>
        <taxon>Actinomycetota</taxon>
        <taxon>Actinomycetes</taxon>
        <taxon>Micrococcales</taxon>
        <taxon>Microbacteriaceae</taxon>
        <taxon>Leifsonia</taxon>
    </lineage>
</organism>
<gene>
    <name evidence="3" type="ORF">GCM10017584_24440</name>
</gene>
<accession>A0A9W6HB56</accession>
<dbReference type="SUPFAM" id="SSF51182">
    <property type="entry name" value="RmlC-like cupins"/>
    <property type="match status" value="1"/>
</dbReference>
<dbReference type="Gene3D" id="1.10.260.40">
    <property type="entry name" value="lambda repressor-like DNA-binding domains"/>
    <property type="match status" value="1"/>
</dbReference>
<evidence type="ECO:0000313" key="3">
    <source>
        <dbReference type="EMBL" id="GLJ76870.1"/>
    </source>
</evidence>
<comment type="caution">
    <text evidence="3">The sequence shown here is derived from an EMBL/GenBank/DDBJ whole genome shotgun (WGS) entry which is preliminary data.</text>
</comment>
<keyword evidence="4" id="KW-1185">Reference proteome</keyword>
<dbReference type="SMART" id="SM00530">
    <property type="entry name" value="HTH_XRE"/>
    <property type="match status" value="1"/>
</dbReference>
<dbReference type="SUPFAM" id="SSF47413">
    <property type="entry name" value="lambda repressor-like DNA-binding domains"/>
    <property type="match status" value="1"/>
</dbReference>
<dbReference type="Gene3D" id="2.60.120.10">
    <property type="entry name" value="Jelly Rolls"/>
    <property type="match status" value="1"/>
</dbReference>
<dbReference type="InterPro" id="IPR001387">
    <property type="entry name" value="Cro/C1-type_HTH"/>
</dbReference>
<dbReference type="RefSeq" id="WP_271177528.1">
    <property type="nucleotide sequence ID" value="NZ_BAAAJO010000002.1"/>
</dbReference>
<dbReference type="InterPro" id="IPR050807">
    <property type="entry name" value="TransReg_Diox_bact_type"/>
</dbReference>
<dbReference type="InterPro" id="IPR010982">
    <property type="entry name" value="Lambda_DNA-bd_dom_sf"/>
</dbReference>